<dbReference type="PANTHER" id="PTHR18919">
    <property type="entry name" value="ACETYL-COA C-ACYLTRANSFERASE"/>
    <property type="match status" value="1"/>
</dbReference>
<evidence type="ECO:0000259" key="4">
    <source>
        <dbReference type="Pfam" id="PF18313"/>
    </source>
</evidence>
<accession>A0ABV2EKN5</accession>
<dbReference type="Gene3D" id="2.40.50.840">
    <property type="match status" value="1"/>
</dbReference>
<evidence type="ECO:0000256" key="1">
    <source>
        <dbReference type="ARBA" id="ARBA00010982"/>
    </source>
</evidence>
<dbReference type="InterPro" id="IPR016039">
    <property type="entry name" value="Thiolase-like"/>
</dbReference>
<comment type="caution">
    <text evidence="5">The sequence shown here is derived from an EMBL/GenBank/DDBJ whole genome shotgun (WGS) entry which is preliminary data.</text>
</comment>
<dbReference type="PANTHER" id="PTHR18919:SF139">
    <property type="entry name" value="THIOLASE-LIKE PROTEIN TYPE 1 ADDITIONAL C-TERMINAL DOMAIN-CONTAINING PROTEIN"/>
    <property type="match status" value="1"/>
</dbReference>
<keyword evidence="6" id="KW-1185">Reference proteome</keyword>
<dbReference type="EC" id="2.3.1.9" evidence="5"/>
<feature type="domain" description="Thiolase-like protein type 1 additional C-terminal" evidence="4">
    <location>
        <begin position="422"/>
        <end position="499"/>
    </location>
</feature>
<dbReference type="Gene3D" id="3.40.47.10">
    <property type="match status" value="1"/>
</dbReference>
<dbReference type="NCBIfam" id="NF006104">
    <property type="entry name" value="PRK08257.1-3"/>
    <property type="match status" value="1"/>
</dbReference>
<reference evidence="5 6" key="1">
    <citation type="submission" date="2024-06" db="EMBL/GenBank/DDBJ databases">
        <title>Genomic Encyclopedia of Type Strains, Phase IV (KMG-IV): sequencing the most valuable type-strain genomes for metagenomic binning, comparative biology and taxonomic classification.</title>
        <authorList>
            <person name="Goeker M."/>
        </authorList>
    </citation>
    <scope>NUCLEOTIDE SEQUENCE [LARGE SCALE GENOMIC DNA]</scope>
    <source>
        <strain evidence="5 6">DSM 17809</strain>
    </source>
</reference>
<dbReference type="CDD" id="cd00829">
    <property type="entry name" value="SCP-x_thiolase"/>
    <property type="match status" value="1"/>
</dbReference>
<name>A0ABV2EKN5_9CAUL</name>
<evidence type="ECO:0000313" key="5">
    <source>
        <dbReference type="EMBL" id="MET3527628.1"/>
    </source>
</evidence>
<dbReference type="GO" id="GO:0003985">
    <property type="term" value="F:acetyl-CoA C-acetyltransferase activity"/>
    <property type="evidence" value="ECO:0007669"/>
    <property type="project" value="UniProtKB-EC"/>
</dbReference>
<dbReference type="Proteomes" id="UP001549110">
    <property type="component" value="Unassembled WGS sequence"/>
</dbReference>
<protein>
    <submittedName>
        <fullName evidence="5">Acetyl-CoA C-acetyltransferase</fullName>
        <ecNumber evidence="5">2.3.1.9</ecNumber>
    </submittedName>
</protein>
<keyword evidence="2 5" id="KW-0808">Transferase</keyword>
<dbReference type="InterPro" id="IPR040771">
    <property type="entry name" value="TLP1_add_C"/>
</dbReference>
<comment type="similarity">
    <text evidence="1">Belongs to the thiolase-like superfamily. Thiolase family.</text>
</comment>
<dbReference type="SUPFAM" id="SSF53901">
    <property type="entry name" value="Thiolase-like"/>
    <property type="match status" value="2"/>
</dbReference>
<gene>
    <name evidence="5" type="ORF">ABID41_002746</name>
</gene>
<dbReference type="EMBL" id="JBEPLU010000002">
    <property type="protein sequence ID" value="MET3527628.1"/>
    <property type="molecule type" value="Genomic_DNA"/>
</dbReference>
<evidence type="ECO:0000256" key="3">
    <source>
        <dbReference type="ARBA" id="ARBA00023315"/>
    </source>
</evidence>
<dbReference type="Pfam" id="PF18313">
    <property type="entry name" value="TLP1_add_C"/>
    <property type="match status" value="1"/>
</dbReference>
<keyword evidence="3 5" id="KW-0012">Acyltransferase</keyword>
<proteinExistence type="inferred from homology"/>
<organism evidence="5 6">
    <name type="scientific">Phenylobacterium koreense</name>
    <dbReference type="NCBI Taxonomy" id="266125"/>
    <lineage>
        <taxon>Bacteria</taxon>
        <taxon>Pseudomonadati</taxon>
        <taxon>Pseudomonadota</taxon>
        <taxon>Alphaproteobacteria</taxon>
        <taxon>Caulobacterales</taxon>
        <taxon>Caulobacteraceae</taxon>
        <taxon>Phenylobacterium</taxon>
    </lineage>
</organism>
<dbReference type="RefSeq" id="WP_331932054.1">
    <property type="nucleotide sequence ID" value="NZ_JBEPLU010000002.1"/>
</dbReference>
<evidence type="ECO:0000313" key="6">
    <source>
        <dbReference type="Proteomes" id="UP001549110"/>
    </source>
</evidence>
<evidence type="ECO:0000256" key="2">
    <source>
        <dbReference type="ARBA" id="ARBA00022679"/>
    </source>
</evidence>
<sequence>MDDRTPVLIGAGQFTYRGEPGVSPSPTELLKIAAENAAKNAGLAVEKLSEIDGLAVVGFTVDAPGGARVVPHSTNPPVTLAKRIGAEPAYAVYSHMGGNSPQQLVNIVAERIAKGETEFALVVGCEFLGSATKRLKAGLGFDNWDDAEDLPEPERVGDPRPGVTPYEAKHGLGRPINCYPLFENALRARDGRSIPDHQKRLGKLFAPFTRVAAKNPIAWFPIERSAEELVTVDDRNRMIGFPYPKYLNAIMEVDQSAGVLVTSLKKARELGVADDKLVYLHGCADASDLWYPLDRQDFHSSPAMRLTGQRALEMAGVGLGDIAHIDLYSCFPVAVEIGAEELGLSLDDPRGLTVTGGLPYMGGPGNNYAMHSIAEMTQRLRADHGAYGLITANGWFLTKQSTGIYSTRPPAKPFDRQDPKVLQAQIDALPHPPVIEEPSGSATIETYTVVHGREGYMMGIVVGRDSEGRRFVANTPSDEATLADLEAREAIGRTGTVSRSDDGARNIFVPD</sequence>